<dbReference type="EMBL" id="QJKJ01003799">
    <property type="protein sequence ID" value="RDX96851.1"/>
    <property type="molecule type" value="Genomic_DNA"/>
</dbReference>
<dbReference type="AlphaFoldDB" id="A0A371H241"/>
<dbReference type="Proteomes" id="UP000257109">
    <property type="component" value="Unassembled WGS sequence"/>
</dbReference>
<proteinExistence type="predicted"/>
<name>A0A371H241_MUCPR</name>
<evidence type="ECO:0000313" key="2">
    <source>
        <dbReference type="Proteomes" id="UP000257109"/>
    </source>
</evidence>
<gene>
    <name evidence="1" type="ORF">CR513_20448</name>
</gene>
<accession>A0A371H241</accession>
<reference evidence="1" key="1">
    <citation type="submission" date="2018-05" db="EMBL/GenBank/DDBJ databases">
        <title>Draft genome of Mucuna pruriens seed.</title>
        <authorList>
            <person name="Nnadi N.E."/>
            <person name="Vos R."/>
            <person name="Hasami M.H."/>
            <person name="Devisetty U.K."/>
            <person name="Aguiy J.C."/>
        </authorList>
    </citation>
    <scope>NUCLEOTIDE SEQUENCE [LARGE SCALE GENOMIC DNA]</scope>
    <source>
        <strain evidence="1">JCA_2017</strain>
    </source>
</reference>
<evidence type="ECO:0000313" key="1">
    <source>
        <dbReference type="EMBL" id="RDX96851.1"/>
    </source>
</evidence>
<keyword evidence="2" id="KW-1185">Reference proteome</keyword>
<protein>
    <submittedName>
        <fullName evidence="1">Uncharacterized protein</fullName>
    </submittedName>
</protein>
<sequence length="18" mass="2029">MIKEEVEESTLPPTTPEV</sequence>
<organism evidence="1 2">
    <name type="scientific">Mucuna pruriens</name>
    <name type="common">Velvet bean</name>
    <name type="synonym">Dolichos pruriens</name>
    <dbReference type="NCBI Taxonomy" id="157652"/>
    <lineage>
        <taxon>Eukaryota</taxon>
        <taxon>Viridiplantae</taxon>
        <taxon>Streptophyta</taxon>
        <taxon>Embryophyta</taxon>
        <taxon>Tracheophyta</taxon>
        <taxon>Spermatophyta</taxon>
        <taxon>Magnoliopsida</taxon>
        <taxon>eudicotyledons</taxon>
        <taxon>Gunneridae</taxon>
        <taxon>Pentapetalae</taxon>
        <taxon>rosids</taxon>
        <taxon>fabids</taxon>
        <taxon>Fabales</taxon>
        <taxon>Fabaceae</taxon>
        <taxon>Papilionoideae</taxon>
        <taxon>50 kb inversion clade</taxon>
        <taxon>NPAAA clade</taxon>
        <taxon>indigoferoid/millettioid clade</taxon>
        <taxon>Phaseoleae</taxon>
        <taxon>Mucuna</taxon>
    </lineage>
</organism>
<comment type="caution">
    <text evidence="1">The sequence shown here is derived from an EMBL/GenBank/DDBJ whole genome shotgun (WGS) entry which is preliminary data.</text>
</comment>